<dbReference type="PANTHER" id="PTHR45651">
    <property type="entry name" value="CYCLIC NUCLEOTIDE-GATED ION CHANNEL 15-RELATED-RELATED"/>
    <property type="match status" value="1"/>
</dbReference>
<dbReference type="Proteomes" id="UP000265520">
    <property type="component" value="Unassembled WGS sequence"/>
</dbReference>
<organism evidence="4 5">
    <name type="scientific">Trifolium medium</name>
    <dbReference type="NCBI Taxonomy" id="97028"/>
    <lineage>
        <taxon>Eukaryota</taxon>
        <taxon>Viridiplantae</taxon>
        <taxon>Streptophyta</taxon>
        <taxon>Embryophyta</taxon>
        <taxon>Tracheophyta</taxon>
        <taxon>Spermatophyta</taxon>
        <taxon>Magnoliopsida</taxon>
        <taxon>eudicotyledons</taxon>
        <taxon>Gunneridae</taxon>
        <taxon>Pentapetalae</taxon>
        <taxon>rosids</taxon>
        <taxon>fabids</taxon>
        <taxon>Fabales</taxon>
        <taxon>Fabaceae</taxon>
        <taxon>Papilionoideae</taxon>
        <taxon>50 kb inversion clade</taxon>
        <taxon>NPAAA clade</taxon>
        <taxon>Hologalegina</taxon>
        <taxon>IRL clade</taxon>
        <taxon>Trifolieae</taxon>
        <taxon>Trifolium</taxon>
    </lineage>
</organism>
<evidence type="ECO:0000256" key="1">
    <source>
        <dbReference type="ARBA" id="ARBA00023286"/>
    </source>
</evidence>
<dbReference type="SUPFAM" id="SSF51206">
    <property type="entry name" value="cAMP-binding domain-like"/>
    <property type="match status" value="1"/>
</dbReference>
<dbReference type="GO" id="GO:0016020">
    <property type="term" value="C:membrane"/>
    <property type="evidence" value="ECO:0007669"/>
    <property type="project" value="UniProtKB-SubCell"/>
</dbReference>
<dbReference type="GO" id="GO:0034220">
    <property type="term" value="P:monoatomic ion transmembrane transport"/>
    <property type="evidence" value="ECO:0007669"/>
    <property type="project" value="UniProtKB-KW"/>
</dbReference>
<dbReference type="InterPro" id="IPR000595">
    <property type="entry name" value="cNMP-bd_dom"/>
</dbReference>
<dbReference type="Gene3D" id="2.60.120.10">
    <property type="entry name" value="Jelly Rolls"/>
    <property type="match status" value="1"/>
</dbReference>
<feature type="non-terminal residue" evidence="4">
    <location>
        <position position="83"/>
    </location>
</feature>
<feature type="domain" description="Cyclic nucleotide-binding" evidence="3">
    <location>
        <begin position="10"/>
        <end position="83"/>
    </location>
</feature>
<keyword evidence="5" id="KW-1185">Reference proteome</keyword>
<dbReference type="CDD" id="cd00038">
    <property type="entry name" value="CAP_ED"/>
    <property type="match status" value="1"/>
</dbReference>
<sequence length="83" mass="9637">MQKQQNDVPMLEKMDETLLDAMCDRMKPVLYTEKSYIVREEDPVDEMIFIMRGKVVIMTTNGGTTDFFNSCFLRPGDFCGEEL</sequence>
<reference evidence="4 5" key="1">
    <citation type="journal article" date="2018" name="Front. Plant Sci.">
        <title>Red Clover (Trifolium pratense) and Zigzag Clover (T. medium) - A Picture of Genomic Similarities and Differences.</title>
        <authorList>
            <person name="Dluhosova J."/>
            <person name="Istvanek J."/>
            <person name="Nedelnik J."/>
            <person name="Repkova J."/>
        </authorList>
    </citation>
    <scope>NUCLEOTIDE SEQUENCE [LARGE SCALE GENOMIC DNA]</scope>
    <source>
        <strain evidence="5">cv. 10/8</strain>
        <tissue evidence="4">Leaf</tissue>
    </source>
</reference>
<keyword evidence="1" id="KW-1071">Ligand-gated ion channel</keyword>
<name>A0A392QY08_9FABA</name>
<evidence type="ECO:0000256" key="2">
    <source>
        <dbReference type="ARBA" id="ARBA00023303"/>
    </source>
</evidence>
<evidence type="ECO:0000313" key="5">
    <source>
        <dbReference type="Proteomes" id="UP000265520"/>
    </source>
</evidence>
<dbReference type="Pfam" id="PF00027">
    <property type="entry name" value="cNMP_binding"/>
    <property type="match status" value="1"/>
</dbReference>
<proteinExistence type="predicted"/>
<evidence type="ECO:0000259" key="3">
    <source>
        <dbReference type="PROSITE" id="PS50042"/>
    </source>
</evidence>
<dbReference type="EMBL" id="LXQA010163782">
    <property type="protein sequence ID" value="MCI28145.1"/>
    <property type="molecule type" value="Genomic_DNA"/>
</dbReference>
<keyword evidence="1" id="KW-0813">Transport</keyword>
<dbReference type="InterPro" id="IPR014710">
    <property type="entry name" value="RmlC-like_jellyroll"/>
</dbReference>
<protein>
    <submittedName>
        <fullName evidence="4">Cyclic nucleotide-gated ion channel 1-like</fullName>
    </submittedName>
</protein>
<dbReference type="PROSITE" id="PS50042">
    <property type="entry name" value="CNMP_BINDING_3"/>
    <property type="match status" value="1"/>
</dbReference>
<evidence type="ECO:0000313" key="4">
    <source>
        <dbReference type="EMBL" id="MCI28145.1"/>
    </source>
</evidence>
<dbReference type="AlphaFoldDB" id="A0A392QY08"/>
<dbReference type="PANTHER" id="PTHR45651:SF55">
    <property type="entry name" value="CYCLIC NUCLEOTIDE-GATED ION CHANNEL-LIKE PROTEIN"/>
    <property type="match status" value="1"/>
</dbReference>
<keyword evidence="2" id="KW-0407">Ion channel</keyword>
<accession>A0A392QY08</accession>
<keyword evidence="1" id="KW-0406">Ion transport</keyword>
<dbReference type="InterPro" id="IPR018490">
    <property type="entry name" value="cNMP-bd_dom_sf"/>
</dbReference>
<comment type="caution">
    <text evidence="4">The sequence shown here is derived from an EMBL/GenBank/DDBJ whole genome shotgun (WGS) entry which is preliminary data.</text>
</comment>